<accession>A0A8H4N5U8</accession>
<protein>
    <recommendedName>
        <fullName evidence="1">RNA helicase</fullName>
        <ecNumber evidence="1">3.6.4.13</ecNumber>
    </recommendedName>
</protein>
<evidence type="ECO:0000256" key="5">
    <source>
        <dbReference type="ARBA" id="ARBA00022840"/>
    </source>
</evidence>
<keyword evidence="3 8" id="KW-0378">Hydrolase</keyword>
<dbReference type="CDD" id="cd18787">
    <property type="entry name" value="SF2_C_DEAD"/>
    <property type="match status" value="1"/>
</dbReference>
<evidence type="ECO:0000256" key="9">
    <source>
        <dbReference type="SAM" id="MobiDB-lite"/>
    </source>
</evidence>
<name>A0A8H4N5U8_9PEZI</name>
<evidence type="ECO:0000256" key="2">
    <source>
        <dbReference type="ARBA" id="ARBA00022741"/>
    </source>
</evidence>
<dbReference type="PROSITE" id="PS51194">
    <property type="entry name" value="HELICASE_CTER"/>
    <property type="match status" value="1"/>
</dbReference>
<evidence type="ECO:0000259" key="11">
    <source>
        <dbReference type="PROSITE" id="PS51194"/>
    </source>
</evidence>
<proteinExistence type="inferred from homology"/>
<dbReference type="InterPro" id="IPR014001">
    <property type="entry name" value="Helicase_ATP-bd"/>
</dbReference>
<keyword evidence="5 8" id="KW-0067">ATP-binding</keyword>
<keyword evidence="14" id="KW-1185">Reference proteome</keyword>
<dbReference type="InterPro" id="IPR027417">
    <property type="entry name" value="P-loop_NTPase"/>
</dbReference>
<dbReference type="FunFam" id="3.40.50.300:FF:000008">
    <property type="entry name" value="ATP-dependent RNA helicase RhlB"/>
    <property type="match status" value="1"/>
</dbReference>
<dbReference type="EMBL" id="WWBZ02000016">
    <property type="protein sequence ID" value="KAF4310150.1"/>
    <property type="molecule type" value="Genomic_DNA"/>
</dbReference>
<evidence type="ECO:0000256" key="8">
    <source>
        <dbReference type="RuleBase" id="RU000492"/>
    </source>
</evidence>
<dbReference type="SMART" id="SM00490">
    <property type="entry name" value="HELICc"/>
    <property type="match status" value="1"/>
</dbReference>
<dbReference type="SUPFAM" id="SSF52540">
    <property type="entry name" value="P-loop containing nucleoside triphosphate hydrolases"/>
    <property type="match status" value="1"/>
</dbReference>
<feature type="short sequence motif" description="Q motif" evidence="7">
    <location>
        <begin position="269"/>
        <end position="298"/>
    </location>
</feature>
<feature type="domain" description="DEAD-box RNA helicase Q" evidence="12">
    <location>
        <begin position="269"/>
        <end position="298"/>
    </location>
</feature>
<keyword evidence="2 8" id="KW-0547">Nucleotide-binding</keyword>
<dbReference type="Gene3D" id="3.40.50.300">
    <property type="entry name" value="P-loop containing nucleotide triphosphate hydrolases"/>
    <property type="match status" value="2"/>
</dbReference>
<keyword evidence="4 8" id="KW-0347">Helicase</keyword>
<dbReference type="InterPro" id="IPR011545">
    <property type="entry name" value="DEAD/DEAH_box_helicase_dom"/>
</dbReference>
<dbReference type="Pfam" id="PF00270">
    <property type="entry name" value="DEAD"/>
    <property type="match status" value="1"/>
</dbReference>
<evidence type="ECO:0000259" key="12">
    <source>
        <dbReference type="PROSITE" id="PS51195"/>
    </source>
</evidence>
<dbReference type="InterPro" id="IPR014014">
    <property type="entry name" value="RNA_helicase_DEAD_Q_motif"/>
</dbReference>
<feature type="domain" description="Helicase C-terminal" evidence="11">
    <location>
        <begin position="525"/>
        <end position="673"/>
    </location>
</feature>
<dbReference type="PANTHER" id="PTHR47958">
    <property type="entry name" value="ATP-DEPENDENT RNA HELICASE DBP3"/>
    <property type="match status" value="1"/>
</dbReference>
<dbReference type="GO" id="GO:0005524">
    <property type="term" value="F:ATP binding"/>
    <property type="evidence" value="ECO:0007669"/>
    <property type="project" value="UniProtKB-KW"/>
</dbReference>
<dbReference type="AlphaFoldDB" id="A0A8H4N5U8"/>
<evidence type="ECO:0000313" key="14">
    <source>
        <dbReference type="Proteomes" id="UP000572817"/>
    </source>
</evidence>
<feature type="region of interest" description="Disordered" evidence="9">
    <location>
        <begin position="666"/>
        <end position="732"/>
    </location>
</feature>
<evidence type="ECO:0000256" key="4">
    <source>
        <dbReference type="ARBA" id="ARBA00022806"/>
    </source>
</evidence>
<dbReference type="PROSITE" id="PS00039">
    <property type="entry name" value="DEAD_ATP_HELICASE"/>
    <property type="match status" value="1"/>
</dbReference>
<comment type="catalytic activity">
    <reaction evidence="6">
        <text>ATP + H2O = ADP + phosphate + H(+)</text>
        <dbReference type="Rhea" id="RHEA:13065"/>
        <dbReference type="ChEBI" id="CHEBI:15377"/>
        <dbReference type="ChEBI" id="CHEBI:15378"/>
        <dbReference type="ChEBI" id="CHEBI:30616"/>
        <dbReference type="ChEBI" id="CHEBI:43474"/>
        <dbReference type="ChEBI" id="CHEBI:456216"/>
        <dbReference type="EC" id="3.6.4.13"/>
    </reaction>
</comment>
<evidence type="ECO:0000256" key="1">
    <source>
        <dbReference type="ARBA" id="ARBA00012552"/>
    </source>
</evidence>
<organism evidence="13 14">
    <name type="scientific">Botryosphaeria dothidea</name>
    <dbReference type="NCBI Taxonomy" id="55169"/>
    <lineage>
        <taxon>Eukaryota</taxon>
        <taxon>Fungi</taxon>
        <taxon>Dikarya</taxon>
        <taxon>Ascomycota</taxon>
        <taxon>Pezizomycotina</taxon>
        <taxon>Dothideomycetes</taxon>
        <taxon>Dothideomycetes incertae sedis</taxon>
        <taxon>Botryosphaeriales</taxon>
        <taxon>Botryosphaeriaceae</taxon>
        <taxon>Botryosphaeria</taxon>
    </lineage>
</organism>
<sequence>MRSGRFSDYTCVRPRSRTIGMHDFRSGLHVSAIPDRSFRAGYLRNFYLVACRSSLGGASLPKEEATAPLLRIKSRLFFEQPTSSSYRNHLQPQLWSSNPTLELSCLGFDIAFSNCGSSSALHIMSEHENTFDTAEMSAALSEAGSNAGSDAPKPVISEPPPIVPIEGAAERAREHGFAPPVAYDYDSYNTMTKEERDAAAAEGRYVEPGWAATAARYEWDDEYGDVGPEDPKLEEELFRHDNVMRKGNAFEVLEYKIHQEGPVQIAPIRKFEDAGLHPVMLDNVTRLCQYDMTTPIQAYTIPAVLQGHDVVGVAQTGSGKTAAYLIPILSRLMGKAKKLAAPRPNLKTYNPATDRVRAEPLVLIVCPARELAAQIFDEARRLCYRTQLRPCVIYGGGPPMHQRMELEKGCDILIATPGRLCDFMDKPSLLSLSRVKYTVIDEADEMLEDDWEMELKKVMAGGDTNEDADHAYLMFSATFPKEARSLARQHLAEDYIRIRVGRAGSTHNNIIQKIIWVEDSAKDKALHDLLFSMPPGRTIVFVNSKRKADLVDDFLFNRGLPSTSIHSDRTQREREDALRSFKVGTAPILVATGVTARGLDIKNVMHVVNYDLPSTQYGGIREYVHRIGRTARIGNQGLATSFYNDRNDDMADDLVKILMERNQEVPDFLQDRAPGEGEPLDFDDDTDHEEEAAATAFNNSEGGASEGGNGFQADDTKVEETGFQADSGESTW</sequence>
<dbReference type="Proteomes" id="UP000572817">
    <property type="component" value="Unassembled WGS sequence"/>
</dbReference>
<feature type="compositionally biased region" description="Acidic residues" evidence="9">
    <location>
        <begin position="678"/>
        <end position="692"/>
    </location>
</feature>
<evidence type="ECO:0000313" key="13">
    <source>
        <dbReference type="EMBL" id="KAF4310150.1"/>
    </source>
</evidence>
<evidence type="ECO:0000259" key="10">
    <source>
        <dbReference type="PROSITE" id="PS51192"/>
    </source>
</evidence>
<feature type="compositionally biased region" description="Low complexity" evidence="9">
    <location>
        <begin position="693"/>
        <end position="703"/>
    </location>
</feature>
<dbReference type="InterPro" id="IPR000629">
    <property type="entry name" value="RNA-helicase_DEAD-box_CS"/>
</dbReference>
<feature type="domain" description="Helicase ATP-binding" evidence="10">
    <location>
        <begin position="301"/>
        <end position="497"/>
    </location>
</feature>
<dbReference type="Pfam" id="PF00271">
    <property type="entry name" value="Helicase_C"/>
    <property type="match status" value="1"/>
</dbReference>
<evidence type="ECO:0000256" key="6">
    <source>
        <dbReference type="ARBA" id="ARBA00047984"/>
    </source>
</evidence>
<dbReference type="GO" id="GO:0003676">
    <property type="term" value="F:nucleic acid binding"/>
    <property type="evidence" value="ECO:0007669"/>
    <property type="project" value="InterPro"/>
</dbReference>
<reference evidence="13" key="1">
    <citation type="submission" date="2020-04" db="EMBL/GenBank/DDBJ databases">
        <title>Genome Assembly and Annotation of Botryosphaeria dothidea sdau 11-99, a Latent Pathogen of Apple Fruit Ring Rot in China.</title>
        <authorList>
            <person name="Yu C."/>
            <person name="Diao Y."/>
            <person name="Lu Q."/>
            <person name="Zhao J."/>
            <person name="Cui S."/>
            <person name="Peng C."/>
            <person name="He B."/>
            <person name="Liu H."/>
        </authorList>
    </citation>
    <scope>NUCLEOTIDE SEQUENCE [LARGE SCALE GENOMIC DNA]</scope>
    <source>
        <strain evidence="13">Sdau11-99</strain>
    </source>
</reference>
<feature type="compositionally biased region" description="Basic and acidic residues" evidence="9">
    <location>
        <begin position="666"/>
        <end position="675"/>
    </location>
</feature>
<comment type="similarity">
    <text evidence="8">Belongs to the DEAD box helicase family.</text>
</comment>
<gene>
    <name evidence="13" type="ORF">GTA08_BOTSDO02136</name>
</gene>
<comment type="caution">
    <text evidence="13">The sequence shown here is derived from an EMBL/GenBank/DDBJ whole genome shotgun (WGS) entry which is preliminary data.</text>
</comment>
<dbReference type="SMART" id="SM00487">
    <property type="entry name" value="DEXDc"/>
    <property type="match status" value="1"/>
</dbReference>
<dbReference type="GO" id="GO:0003724">
    <property type="term" value="F:RNA helicase activity"/>
    <property type="evidence" value="ECO:0007669"/>
    <property type="project" value="UniProtKB-EC"/>
</dbReference>
<dbReference type="OrthoDB" id="196131at2759"/>
<dbReference type="EC" id="3.6.4.13" evidence="1"/>
<evidence type="ECO:0000256" key="3">
    <source>
        <dbReference type="ARBA" id="ARBA00022801"/>
    </source>
</evidence>
<dbReference type="PROSITE" id="PS51192">
    <property type="entry name" value="HELICASE_ATP_BIND_1"/>
    <property type="match status" value="1"/>
</dbReference>
<evidence type="ECO:0000256" key="7">
    <source>
        <dbReference type="PROSITE-ProRule" id="PRU00552"/>
    </source>
</evidence>
<dbReference type="InterPro" id="IPR001650">
    <property type="entry name" value="Helicase_C-like"/>
</dbReference>
<dbReference type="PROSITE" id="PS51195">
    <property type="entry name" value="Q_MOTIF"/>
    <property type="match status" value="1"/>
</dbReference>
<dbReference type="GO" id="GO:0016787">
    <property type="term" value="F:hydrolase activity"/>
    <property type="evidence" value="ECO:0007669"/>
    <property type="project" value="UniProtKB-KW"/>
</dbReference>